<keyword evidence="1" id="KW-1133">Transmembrane helix</keyword>
<organism evidence="2 3">
    <name type="scientific">Dibothriocephalus latus</name>
    <name type="common">Fish tapeworm</name>
    <name type="synonym">Diphyllobothrium latum</name>
    <dbReference type="NCBI Taxonomy" id="60516"/>
    <lineage>
        <taxon>Eukaryota</taxon>
        <taxon>Metazoa</taxon>
        <taxon>Spiralia</taxon>
        <taxon>Lophotrochozoa</taxon>
        <taxon>Platyhelminthes</taxon>
        <taxon>Cestoda</taxon>
        <taxon>Eucestoda</taxon>
        <taxon>Diphyllobothriidea</taxon>
        <taxon>Diphyllobothriidae</taxon>
        <taxon>Dibothriocephalus</taxon>
    </lineage>
</organism>
<protein>
    <submittedName>
        <fullName evidence="2">Uncharacterized protein</fullName>
    </submittedName>
</protein>
<sequence>MDTEDWDTRGGGKVRHEGSGCRLDDNVARTFTESCPLLTTKGKVAIGLVVAIVVFLILIIFYCHQRNKK</sequence>
<evidence type="ECO:0000256" key="1">
    <source>
        <dbReference type="SAM" id="Phobius"/>
    </source>
</evidence>
<dbReference type="AlphaFoldDB" id="A0A3P7NQX5"/>
<dbReference type="Proteomes" id="UP000281553">
    <property type="component" value="Unassembled WGS sequence"/>
</dbReference>
<feature type="transmembrane region" description="Helical" evidence="1">
    <location>
        <begin position="44"/>
        <end position="63"/>
    </location>
</feature>
<keyword evidence="1" id="KW-0472">Membrane</keyword>
<accession>A0A3P7NQX5</accession>
<evidence type="ECO:0000313" key="2">
    <source>
        <dbReference type="EMBL" id="VDN36427.1"/>
    </source>
</evidence>
<keyword evidence="3" id="KW-1185">Reference proteome</keyword>
<dbReference type="EMBL" id="UYRU01088876">
    <property type="protein sequence ID" value="VDN36427.1"/>
    <property type="molecule type" value="Genomic_DNA"/>
</dbReference>
<evidence type="ECO:0000313" key="3">
    <source>
        <dbReference type="Proteomes" id="UP000281553"/>
    </source>
</evidence>
<keyword evidence="1" id="KW-0812">Transmembrane</keyword>
<proteinExistence type="predicted"/>
<reference evidence="2 3" key="1">
    <citation type="submission" date="2018-11" db="EMBL/GenBank/DDBJ databases">
        <authorList>
            <consortium name="Pathogen Informatics"/>
        </authorList>
    </citation>
    <scope>NUCLEOTIDE SEQUENCE [LARGE SCALE GENOMIC DNA]</scope>
</reference>
<name>A0A3P7NQX5_DIBLA</name>
<gene>
    <name evidence="2" type="ORF">DILT_LOCUS17028</name>
</gene>